<dbReference type="Proteomes" id="UP000076837">
    <property type="component" value="Unassembled WGS sequence"/>
</dbReference>
<dbReference type="SUPFAM" id="SSF52833">
    <property type="entry name" value="Thioredoxin-like"/>
    <property type="match status" value="1"/>
</dbReference>
<protein>
    <submittedName>
        <fullName evidence="2">Uncharacterized protein</fullName>
    </submittedName>
</protein>
<feature type="compositionally biased region" description="Low complexity" evidence="1">
    <location>
        <begin position="166"/>
        <end position="177"/>
    </location>
</feature>
<dbReference type="Gene3D" id="3.40.30.10">
    <property type="entry name" value="Glutaredoxin"/>
    <property type="match status" value="1"/>
</dbReference>
<accession>A0A163I0K3</accession>
<name>A0A163I0K3_DIDRA</name>
<feature type="compositionally biased region" description="Basic and acidic residues" evidence="1">
    <location>
        <begin position="354"/>
        <end position="370"/>
    </location>
</feature>
<proteinExistence type="predicted"/>
<comment type="caution">
    <text evidence="2">The sequence shown here is derived from an EMBL/GenBank/DDBJ whole genome shotgun (WGS) entry which is preliminary data.</text>
</comment>
<feature type="compositionally biased region" description="Basic and acidic residues" evidence="1">
    <location>
        <begin position="330"/>
        <end position="339"/>
    </location>
</feature>
<feature type="compositionally biased region" description="Low complexity" evidence="1">
    <location>
        <begin position="198"/>
        <end position="209"/>
    </location>
</feature>
<keyword evidence="3" id="KW-1185">Reference proteome</keyword>
<dbReference type="OrthoDB" id="9932926at2759"/>
<feature type="compositionally biased region" description="Acidic residues" evidence="1">
    <location>
        <begin position="383"/>
        <end position="392"/>
    </location>
</feature>
<dbReference type="AlphaFoldDB" id="A0A163I0K3"/>
<organism evidence="2 3">
    <name type="scientific">Didymella rabiei</name>
    <name type="common">Chickpea ascochyta blight fungus</name>
    <name type="synonym">Mycosphaerella rabiei</name>
    <dbReference type="NCBI Taxonomy" id="5454"/>
    <lineage>
        <taxon>Eukaryota</taxon>
        <taxon>Fungi</taxon>
        <taxon>Dikarya</taxon>
        <taxon>Ascomycota</taxon>
        <taxon>Pezizomycotina</taxon>
        <taxon>Dothideomycetes</taxon>
        <taxon>Pleosporomycetidae</taxon>
        <taxon>Pleosporales</taxon>
        <taxon>Pleosporineae</taxon>
        <taxon>Didymellaceae</taxon>
        <taxon>Ascochyta</taxon>
    </lineage>
</organism>
<feature type="compositionally biased region" description="Polar residues" evidence="1">
    <location>
        <begin position="178"/>
        <end position="192"/>
    </location>
</feature>
<evidence type="ECO:0000313" key="2">
    <source>
        <dbReference type="EMBL" id="KZM25550.1"/>
    </source>
</evidence>
<feature type="compositionally biased region" description="Basic and acidic residues" evidence="1">
    <location>
        <begin position="313"/>
        <end position="323"/>
    </location>
</feature>
<feature type="compositionally biased region" description="Basic and acidic residues" evidence="1">
    <location>
        <begin position="393"/>
        <end position="405"/>
    </location>
</feature>
<feature type="region of interest" description="Disordered" evidence="1">
    <location>
        <begin position="166"/>
        <end position="425"/>
    </location>
</feature>
<feature type="compositionally biased region" description="Basic and acidic residues" evidence="1">
    <location>
        <begin position="215"/>
        <end position="225"/>
    </location>
</feature>
<dbReference type="EMBL" id="JYNV01000124">
    <property type="protein sequence ID" value="KZM25550.1"/>
    <property type="molecule type" value="Genomic_DNA"/>
</dbReference>
<feature type="compositionally biased region" description="Acidic residues" evidence="1">
    <location>
        <begin position="285"/>
        <end position="302"/>
    </location>
</feature>
<evidence type="ECO:0000313" key="3">
    <source>
        <dbReference type="Proteomes" id="UP000076837"/>
    </source>
</evidence>
<dbReference type="PROSITE" id="PS51354">
    <property type="entry name" value="GLUTAREDOXIN_2"/>
    <property type="match status" value="1"/>
</dbReference>
<sequence>MAELAVFDKDPNIYLFTSLTAGSSHIVTATSRIETILKANKIPFIGLDTATHELGRKLFQRRASGKKLPLLVKEGYVLGGIEEIEEWNEYDELREALGVDSQFTANPPKPTSLFEPAPSKTPPPLAGALPGGFSFGSFGGMAKENAPVASSEQNLAIRQMGTEAAKLAASKKPAPVKISTTNPLLTEKTNAKSPADILSPKSTPLPKSPNTATTGKDESEAKKLPPAELPDILSPRSIPLPQTPGAAPKLGQQKPVHAPPRMHDDAANPALSAGPTKTTQKKEESSEEEDDDDSDDGEESSETDTTAKKKKEKTQDQDPKDASRAGASVKEGEQEKQSSEDDNSSSAEADAEKEENKAESKTPEAKEIAHKPQPKQKSSEGTSSDEEEESDEKEVKSEEPKKAEVKQTQAQDAKDASKAGESVLD</sequence>
<dbReference type="InterPro" id="IPR036249">
    <property type="entry name" value="Thioredoxin-like_sf"/>
</dbReference>
<dbReference type="STRING" id="5454.A0A163I0K3"/>
<evidence type="ECO:0000256" key="1">
    <source>
        <dbReference type="SAM" id="MobiDB-lite"/>
    </source>
</evidence>
<reference evidence="2 3" key="1">
    <citation type="journal article" date="2016" name="Sci. Rep.">
        <title>Draft genome sequencing and secretome analysis of fungal phytopathogen Ascochyta rabiei provides insight into the necrotrophic effector repertoire.</title>
        <authorList>
            <person name="Verma S."/>
            <person name="Gazara R.K."/>
            <person name="Nizam S."/>
            <person name="Parween S."/>
            <person name="Chattopadhyay D."/>
            <person name="Verma P.K."/>
        </authorList>
    </citation>
    <scope>NUCLEOTIDE SEQUENCE [LARGE SCALE GENOMIC DNA]</scope>
    <source>
        <strain evidence="2 3">ArDII</strain>
    </source>
</reference>
<gene>
    <name evidence="2" type="ORF">ST47_g3316</name>
</gene>